<feature type="transmembrane region" description="Helical" evidence="1">
    <location>
        <begin position="983"/>
        <end position="1003"/>
    </location>
</feature>
<organism evidence="3 4">
    <name type="scientific">Nocardioides eburneiflavus</name>
    <dbReference type="NCBI Taxonomy" id="2518372"/>
    <lineage>
        <taxon>Bacteria</taxon>
        <taxon>Bacillati</taxon>
        <taxon>Actinomycetota</taxon>
        <taxon>Actinomycetes</taxon>
        <taxon>Propionibacteriales</taxon>
        <taxon>Nocardioidaceae</taxon>
        <taxon>Nocardioides</taxon>
    </lineage>
</organism>
<feature type="signal peptide" evidence="2">
    <location>
        <begin position="1"/>
        <end position="39"/>
    </location>
</feature>
<dbReference type="Proteomes" id="UP000297496">
    <property type="component" value="Unassembled WGS sequence"/>
</dbReference>
<protein>
    <recommendedName>
        <fullName evidence="5">Cadherin-like domain-containing protein</fullName>
    </recommendedName>
</protein>
<dbReference type="Pfam" id="PF17963">
    <property type="entry name" value="Big_9"/>
    <property type="match status" value="2"/>
</dbReference>
<evidence type="ECO:0008006" key="5">
    <source>
        <dbReference type="Google" id="ProtNLM"/>
    </source>
</evidence>
<keyword evidence="1" id="KW-0812">Transmembrane</keyword>
<evidence type="ECO:0000313" key="3">
    <source>
        <dbReference type="EMBL" id="TGN64204.1"/>
    </source>
</evidence>
<name>A0A4Z1C1U5_9ACTN</name>
<dbReference type="EMBL" id="SRRO01000001">
    <property type="protein sequence ID" value="TGN64204.1"/>
    <property type="molecule type" value="Genomic_DNA"/>
</dbReference>
<dbReference type="OrthoDB" id="4981820at2"/>
<gene>
    <name evidence="3" type="ORF">EXE59_09760</name>
</gene>
<keyword evidence="1" id="KW-1133">Transmembrane helix</keyword>
<keyword evidence="4" id="KW-1185">Reference proteome</keyword>
<sequence>MSRTPIRTGTLSRAMTRCATFGLAVALTGTGMYISPAQAAPTQAIHDWVEAHVAYGDAMTLRANLLANDATDPGRTLQVTSVTQTKGDPVEFTWSPDGEITVDFGAFPYAPPRFRMREVGFSYAVVDSEGQRDNSGGATFIQRLDYVSAGIARHDLFVSRDGTTAGGSVLANDTLAEGHDVEVISVTGPDSVPFTWAPDGTVEVDLSDAPAHDYVEFDYQMAHHEGGLSNGEFTVQRSLDPAPPVAADDISIVFSGAPAWWVDLIANDSLANPASTDARITDVSVVNATATHRVTGEVIDIDDPAVSLGEPERTRASRWDESVEYRVSQRLNVDFGHAPEDGPWVRTASVEYTVEDANGTDTAAVTLTTSDVPQTTGEGRMYWQGGPMSFDFDPAAEFEARYGRILPAGATVADVSVQGTGLPRGPVSGHVVDNGDGTWTHSGDFPTTAPGNGTGDDLSESIDMRFVDADGNDLVRLSLPVYYRDPVDVSTVAGEGEYWVAANGSVSVPLMANDFVGPQDWGHIASDPNVHGEGILVGTTYQGRGGAPAITGFSGEEHGAFSSVNGSRPLYREPGTPVITGFDGEVINNGALRAPESYLPSQVDRAGESYAYAAGSTPGTDVVTYTVCPDYPDAVANGLCRAADVTIHVVPRLNAQPDFDSTDPNTPVTIPVLDNDLVNDVPARARVEVVEASLPGDVTATVNSDRTVTVTAPEDYAGRTVQFEYNLIEPTLTSKATVTVEVGAPAEPPVVEPTPPTAVDDVLTVTEGQSGSLNLVDNDVVYSEAAHMYLVEPFEVPSGVGITRSTNGLVTVRVEAGYDGPATLTYRYNLWDGSSGDPATLHDEGTLTVSIVDVPVPDVDPPTPEPPAVVPPNAEDDAAKSVWGTPVAVPVLRNDVFHGDATVRLIKGSIPGGIKAKVDSQGRIVLVAGERLAGTSYKVRYRLTDATGKDDAATVTVKVKPEVLIVTGADRDMPVAQEDDSSVPWVPIAALLALLGLGGSVALRRRVAG</sequence>
<proteinExistence type="predicted"/>
<dbReference type="AlphaFoldDB" id="A0A4Z1C1U5"/>
<feature type="chain" id="PRO_5021380143" description="Cadherin-like domain-containing protein" evidence="2">
    <location>
        <begin position="40"/>
        <end position="1009"/>
    </location>
</feature>
<evidence type="ECO:0000256" key="2">
    <source>
        <dbReference type="SAM" id="SignalP"/>
    </source>
</evidence>
<dbReference type="RefSeq" id="WP_135838731.1">
    <property type="nucleotide sequence ID" value="NZ_SRRO01000001.1"/>
</dbReference>
<keyword evidence="1" id="KW-0472">Membrane</keyword>
<evidence type="ECO:0000256" key="1">
    <source>
        <dbReference type="SAM" id="Phobius"/>
    </source>
</evidence>
<comment type="caution">
    <text evidence="3">The sequence shown here is derived from an EMBL/GenBank/DDBJ whole genome shotgun (WGS) entry which is preliminary data.</text>
</comment>
<keyword evidence="2" id="KW-0732">Signal</keyword>
<accession>A0A4Z1C1U5</accession>
<reference evidence="3 4" key="1">
    <citation type="submission" date="2019-04" db="EMBL/GenBank/DDBJ databases">
        <title>Three New Species of Nocardioides, Nocardioides euryhalodurans sp. nov., Nocardioides seonyuensis sp. nov. and Nocardioides eburneoflavus sp. nov. Isolated from Soil.</title>
        <authorList>
            <person name="Roh S.G."/>
            <person name="Lee C."/>
            <person name="Kim M.-K."/>
            <person name="Kim S.B."/>
        </authorList>
    </citation>
    <scope>NUCLEOTIDE SEQUENCE [LARGE SCALE GENOMIC DNA]</scope>
    <source>
        <strain evidence="3 4">MMS17-SY213</strain>
    </source>
</reference>
<evidence type="ECO:0000313" key="4">
    <source>
        <dbReference type="Proteomes" id="UP000297496"/>
    </source>
</evidence>